<dbReference type="PANTHER" id="PTHR12560:SF21">
    <property type="entry name" value="CERAMIDE SYNTHASE HYL-2"/>
    <property type="match status" value="1"/>
</dbReference>
<organism evidence="11 12">
    <name type="scientific">Gnathostoma spinigerum</name>
    <dbReference type="NCBI Taxonomy" id="75299"/>
    <lineage>
        <taxon>Eukaryota</taxon>
        <taxon>Metazoa</taxon>
        <taxon>Ecdysozoa</taxon>
        <taxon>Nematoda</taxon>
        <taxon>Chromadorea</taxon>
        <taxon>Rhabditida</taxon>
        <taxon>Spirurina</taxon>
        <taxon>Gnathostomatomorpha</taxon>
        <taxon>Gnathostomatoidea</taxon>
        <taxon>Gnathostomatidae</taxon>
        <taxon>Gnathostoma</taxon>
    </lineage>
</organism>
<dbReference type="PANTHER" id="PTHR12560">
    <property type="entry name" value="LONGEVITY ASSURANCE FACTOR 1 LAG1"/>
    <property type="match status" value="1"/>
</dbReference>
<feature type="compositionally biased region" description="Basic and acidic residues" evidence="8">
    <location>
        <begin position="325"/>
        <end position="335"/>
    </location>
</feature>
<dbReference type="GO" id="GO:0016020">
    <property type="term" value="C:membrane"/>
    <property type="evidence" value="ECO:0007669"/>
    <property type="project" value="UniProtKB-SubCell"/>
</dbReference>
<comment type="pathway">
    <text evidence="3">Sphingolipid metabolism.</text>
</comment>
<protein>
    <recommendedName>
        <fullName evidence="10">TLC domain-containing protein</fullName>
    </recommendedName>
</protein>
<keyword evidence="6 7" id="KW-0472">Membrane</keyword>
<comment type="subcellular location">
    <subcellularLocation>
        <location evidence="1">Membrane</location>
        <topology evidence="1">Multi-pass membrane protein</topology>
    </subcellularLocation>
</comment>
<dbReference type="Pfam" id="PF03798">
    <property type="entry name" value="TRAM_LAG1_CLN8"/>
    <property type="match status" value="1"/>
</dbReference>
<dbReference type="InterPro" id="IPR016439">
    <property type="entry name" value="Lag1/Lac1-like"/>
</dbReference>
<evidence type="ECO:0000313" key="12">
    <source>
        <dbReference type="Proteomes" id="UP001608902"/>
    </source>
</evidence>
<feature type="region of interest" description="Disordered" evidence="8">
    <location>
        <begin position="316"/>
        <end position="335"/>
    </location>
</feature>
<evidence type="ECO:0000256" key="8">
    <source>
        <dbReference type="SAM" id="MobiDB-lite"/>
    </source>
</evidence>
<keyword evidence="12" id="KW-1185">Reference proteome</keyword>
<evidence type="ECO:0000256" key="3">
    <source>
        <dbReference type="ARBA" id="ARBA00004991"/>
    </source>
</evidence>
<keyword evidence="5 9" id="KW-1133">Transmembrane helix</keyword>
<feature type="domain" description="TLC" evidence="10">
    <location>
        <begin position="91"/>
        <end position="303"/>
    </location>
</feature>
<keyword evidence="4 7" id="KW-0812">Transmembrane</keyword>
<evidence type="ECO:0000256" key="2">
    <source>
        <dbReference type="ARBA" id="ARBA00004760"/>
    </source>
</evidence>
<evidence type="ECO:0000256" key="1">
    <source>
        <dbReference type="ARBA" id="ARBA00004141"/>
    </source>
</evidence>
<name>A0ABD6EFQ3_9BILA</name>
<evidence type="ECO:0000256" key="9">
    <source>
        <dbReference type="SAM" id="Phobius"/>
    </source>
</evidence>
<proteinExistence type="predicted"/>
<feature type="transmembrane region" description="Helical" evidence="9">
    <location>
        <begin position="172"/>
        <end position="190"/>
    </location>
</feature>
<dbReference type="PIRSF" id="PIRSF005225">
    <property type="entry name" value="LAG1_LAC1"/>
    <property type="match status" value="1"/>
</dbReference>
<accession>A0ABD6EFQ3</accession>
<dbReference type="AlphaFoldDB" id="A0ABD6EFQ3"/>
<evidence type="ECO:0000256" key="5">
    <source>
        <dbReference type="ARBA" id="ARBA00022989"/>
    </source>
</evidence>
<dbReference type="EMBL" id="JBGFUD010001406">
    <property type="protein sequence ID" value="MFH4976241.1"/>
    <property type="molecule type" value="Genomic_DNA"/>
</dbReference>
<dbReference type="SMART" id="SM00724">
    <property type="entry name" value="TLC"/>
    <property type="match status" value="1"/>
</dbReference>
<feature type="transmembrane region" description="Helical" evidence="9">
    <location>
        <begin position="97"/>
        <end position="115"/>
    </location>
</feature>
<reference evidence="11 12" key="1">
    <citation type="submission" date="2024-08" db="EMBL/GenBank/DDBJ databases">
        <title>Gnathostoma spinigerum genome.</title>
        <authorList>
            <person name="Gonzalez-Bertolin B."/>
            <person name="Monzon S."/>
            <person name="Zaballos A."/>
            <person name="Jimenez P."/>
            <person name="Dekumyoy P."/>
            <person name="Varona S."/>
            <person name="Cuesta I."/>
            <person name="Sumanam S."/>
            <person name="Adisakwattana P."/>
            <person name="Gasser R.B."/>
            <person name="Hernandez-Gonzalez A."/>
            <person name="Young N.D."/>
            <person name="Perteguer M.J."/>
        </authorList>
    </citation>
    <scope>NUCLEOTIDE SEQUENCE [LARGE SCALE GENOMIC DNA]</scope>
    <source>
        <strain evidence="11">AL3</strain>
        <tissue evidence="11">Liver</tissue>
    </source>
</reference>
<evidence type="ECO:0000256" key="4">
    <source>
        <dbReference type="ARBA" id="ARBA00022692"/>
    </source>
</evidence>
<evidence type="ECO:0000256" key="7">
    <source>
        <dbReference type="PROSITE-ProRule" id="PRU00205"/>
    </source>
</evidence>
<feature type="transmembrane region" description="Helical" evidence="9">
    <location>
        <begin position="221"/>
        <end position="240"/>
    </location>
</feature>
<dbReference type="Proteomes" id="UP001608902">
    <property type="component" value="Unassembled WGS sequence"/>
</dbReference>
<comment type="caution">
    <text evidence="11">The sequence shown here is derived from an EMBL/GenBank/DDBJ whole genome shotgun (WGS) entry which is preliminary data.</text>
</comment>
<comment type="pathway">
    <text evidence="2">Lipid metabolism; sphingolipid metabolism.</text>
</comment>
<dbReference type="InterPro" id="IPR006634">
    <property type="entry name" value="TLC-dom"/>
</dbReference>
<feature type="transmembrane region" description="Helical" evidence="9">
    <location>
        <begin position="140"/>
        <end position="160"/>
    </location>
</feature>
<gene>
    <name evidence="11" type="ORF">AB6A40_002950</name>
</gene>
<evidence type="ECO:0000313" key="11">
    <source>
        <dbReference type="EMBL" id="MFH4976241.1"/>
    </source>
</evidence>
<evidence type="ECO:0000259" key="10">
    <source>
        <dbReference type="PROSITE" id="PS50922"/>
    </source>
</evidence>
<sequence>MINFWDKSLWLPENVTWDDLKSTEHVRYPDIWELSYSLKYGAIMILIRIIIESFVFLPIGYICGWINAPDGVLPRICEHLCYGFAGTSKFKRVAETAWRFVFYVVIWISGFFVLWDKPWLRNTSECWRRWPHHPISESVWWYYMIETAFYWSLLFSSIVFDIRRSDFWQMTLHHSITLVLLFMSFAMNMVRVGTLILFSHDVADIIIELGKLFRYAGWDNALMVVFGIFLFVWTATRLIYYPFWIIKSVIFDAPPLIQESYRWENLSQPPVVPRILVGMLLCLLFLHFFWTYVIVKIAITTVQEGNVADIREEGQHPLAEASTEEQNKHESKKEL</sequence>
<feature type="transmembrane region" description="Helical" evidence="9">
    <location>
        <begin position="42"/>
        <end position="66"/>
    </location>
</feature>
<evidence type="ECO:0000256" key="6">
    <source>
        <dbReference type="ARBA" id="ARBA00023136"/>
    </source>
</evidence>
<feature type="transmembrane region" description="Helical" evidence="9">
    <location>
        <begin position="271"/>
        <end position="293"/>
    </location>
</feature>
<dbReference type="PROSITE" id="PS50922">
    <property type="entry name" value="TLC"/>
    <property type="match status" value="1"/>
</dbReference>